<keyword evidence="5 11" id="KW-0863">Zinc-finger</keyword>
<sequence length="611" mass="68501">MYDNVNSLTRGFFQMIFTPDDFYPDQPILQVINARPLSKDNVADGRFKVRLSDGIFSYSTCINNSQISEKVLRDKLDQGNPVIRLNRYSISQIAPKKHALVFSDYEVLARDGQILGSPVAHTGDANDFAGMDISKIQNENYQPNMNIHGRVEAGAGKSVRVHGHGAANAIGSQNITPIKLITPYVNKWRICGVCTAKEDLRDIKTARREMKVFNFELTDEHGSCIRIAAFDDVADRFYAIIQKGSMYYVSGGTVKQANKRFNTTGHDYELTLRSDTEVSPCLDRAKIGQPKLSLNVVPLSKIAAHVNECVDVIGVIDKIGEVQQVTARATGTQLDKRDVFLIDQSGTIASLCVWGEACHKYSEDQVGQTLGIKGASVKEYNGSYSLSTMNSTRIELNPECHESETLYAWYKNTRPSLQATSISTAVTTSDSFARDLQAIGTAESCNLGKNSAKGAYFNICGMILTLKTDGALYKSCGYNGCKKKVIEFGQEFRCEKCDRSSSTFKYVLLLSFEIADFTGTHWVTMFDDQASKLLNASAETLGALFDSQRIEEYNDVFNKVRFHRYVFRLRARSEFYNDTERIKWSVFDVHPVPYEKYNDRLLKAIEHLKNL</sequence>
<dbReference type="CDD" id="cd04475">
    <property type="entry name" value="RPA1_DBD_B"/>
    <property type="match status" value="1"/>
</dbReference>
<dbReference type="InterPro" id="IPR004591">
    <property type="entry name" value="Rfa1"/>
</dbReference>
<accession>A0ABD6EE29</accession>
<proteinExistence type="inferred from homology"/>
<dbReference type="GO" id="GO:0003677">
    <property type="term" value="F:DNA binding"/>
    <property type="evidence" value="ECO:0007669"/>
    <property type="project" value="UniProtKB-KW"/>
</dbReference>
<comment type="function">
    <text evidence="9 11">As part of the heterotrimeric replication protein A complex (RPA/RP-A), binds and stabilizes single-stranded DNA intermediates, that form during DNA replication or upon DNA stress. It prevents their reannealing and in parallel, recruits and activates different proteins and complexes involved in DNA metabolism. Thereby, it plays an essential role both in DNA replication and the cellular response to DNA damage.</text>
</comment>
<evidence type="ECO:0000256" key="11">
    <source>
        <dbReference type="RuleBase" id="RU364130"/>
    </source>
</evidence>
<comment type="similarity">
    <text evidence="2 11">Belongs to the replication factor A protein 1 family.</text>
</comment>
<feature type="domain" description="Replication factor-A protein 1 N-terminal" evidence="13">
    <location>
        <begin position="9"/>
        <end position="109"/>
    </location>
</feature>
<gene>
    <name evidence="16" type="ORF">AB6A40_002350</name>
</gene>
<dbReference type="CDD" id="cd04476">
    <property type="entry name" value="RPA1_DBD_C"/>
    <property type="match status" value="1"/>
</dbReference>
<comment type="subcellular location">
    <subcellularLocation>
        <location evidence="1 11">Nucleus</location>
    </subcellularLocation>
</comment>
<dbReference type="InterPro" id="IPR012340">
    <property type="entry name" value="NA-bd_OB-fold"/>
</dbReference>
<evidence type="ECO:0000256" key="3">
    <source>
        <dbReference type="ARBA" id="ARBA00022705"/>
    </source>
</evidence>
<dbReference type="FunFam" id="2.40.50.140:FF:000064">
    <property type="entry name" value="Replication protein A subunit"/>
    <property type="match status" value="1"/>
</dbReference>
<organism evidence="16 17">
    <name type="scientific">Gnathostoma spinigerum</name>
    <dbReference type="NCBI Taxonomy" id="75299"/>
    <lineage>
        <taxon>Eukaryota</taxon>
        <taxon>Metazoa</taxon>
        <taxon>Ecdysozoa</taxon>
        <taxon>Nematoda</taxon>
        <taxon>Chromadorea</taxon>
        <taxon>Rhabditida</taxon>
        <taxon>Spirurina</taxon>
        <taxon>Gnathostomatomorpha</taxon>
        <taxon>Gnathostomatoidea</taxon>
        <taxon>Gnathostomatidae</taxon>
        <taxon>Gnathostoma</taxon>
    </lineage>
</organism>
<evidence type="ECO:0000256" key="1">
    <source>
        <dbReference type="ARBA" id="ARBA00004123"/>
    </source>
</evidence>
<dbReference type="InterPro" id="IPR013955">
    <property type="entry name" value="Rep_factor-A_C"/>
</dbReference>
<dbReference type="PANTHER" id="PTHR47165">
    <property type="entry name" value="OS03G0429900 PROTEIN"/>
    <property type="match status" value="1"/>
</dbReference>
<evidence type="ECO:0000256" key="4">
    <source>
        <dbReference type="ARBA" id="ARBA00022723"/>
    </source>
</evidence>
<evidence type="ECO:0000259" key="13">
    <source>
        <dbReference type="Pfam" id="PF04057"/>
    </source>
</evidence>
<dbReference type="GO" id="GO:0005634">
    <property type="term" value="C:nucleus"/>
    <property type="evidence" value="ECO:0007669"/>
    <property type="project" value="UniProtKB-SubCell"/>
</dbReference>
<evidence type="ECO:0000256" key="10">
    <source>
        <dbReference type="ARBA" id="ARBA00062035"/>
    </source>
</evidence>
<keyword evidence="4 11" id="KW-0479">Metal-binding</keyword>
<dbReference type="InterPro" id="IPR031657">
    <property type="entry name" value="REPA_OB_2"/>
</dbReference>
<dbReference type="InterPro" id="IPR047192">
    <property type="entry name" value="Euk_RPA1_DBD_C"/>
</dbReference>
<evidence type="ECO:0000259" key="14">
    <source>
        <dbReference type="Pfam" id="PF08646"/>
    </source>
</evidence>
<dbReference type="AlphaFoldDB" id="A0ABD6EE29"/>
<protein>
    <recommendedName>
        <fullName evidence="11">Replication protein A subunit</fullName>
    </recommendedName>
</protein>
<dbReference type="Pfam" id="PF16900">
    <property type="entry name" value="REPA_OB_2"/>
    <property type="match status" value="1"/>
</dbReference>
<dbReference type="EMBL" id="JBGFUD010001027">
    <property type="protein sequence ID" value="MFH4975641.1"/>
    <property type="molecule type" value="Genomic_DNA"/>
</dbReference>
<dbReference type="CDD" id="cd04474">
    <property type="entry name" value="RPA1_DBD_A"/>
    <property type="match status" value="1"/>
</dbReference>
<name>A0ABD6EE29_9BILA</name>
<comment type="subunit">
    <text evidence="10 11">Component of the heterotrimeric canonical replication protein A complex (RPA).</text>
</comment>
<evidence type="ECO:0000256" key="5">
    <source>
        <dbReference type="ARBA" id="ARBA00022771"/>
    </source>
</evidence>
<evidence type="ECO:0000256" key="2">
    <source>
        <dbReference type="ARBA" id="ARBA00005690"/>
    </source>
</evidence>
<comment type="caution">
    <text evidence="16">The sequence shown here is derived from an EMBL/GenBank/DDBJ whole genome shotgun (WGS) entry which is preliminary data.</text>
</comment>
<dbReference type="FunFam" id="2.40.50.140:FF:000041">
    <property type="entry name" value="Replication protein A subunit"/>
    <property type="match status" value="1"/>
</dbReference>
<evidence type="ECO:0000256" key="9">
    <source>
        <dbReference type="ARBA" id="ARBA00058595"/>
    </source>
</evidence>
<keyword evidence="7 11" id="KW-0238">DNA-binding</keyword>
<keyword evidence="17" id="KW-1185">Reference proteome</keyword>
<feature type="domain" description="OB" evidence="12">
    <location>
        <begin position="188"/>
        <end position="271"/>
    </location>
</feature>
<evidence type="ECO:0000259" key="15">
    <source>
        <dbReference type="Pfam" id="PF16900"/>
    </source>
</evidence>
<dbReference type="Pfam" id="PF04057">
    <property type="entry name" value="Rep-A_N"/>
    <property type="match status" value="1"/>
</dbReference>
<reference evidence="16 17" key="1">
    <citation type="submission" date="2024-08" db="EMBL/GenBank/DDBJ databases">
        <title>Gnathostoma spinigerum genome.</title>
        <authorList>
            <person name="Gonzalez-Bertolin B."/>
            <person name="Monzon S."/>
            <person name="Zaballos A."/>
            <person name="Jimenez P."/>
            <person name="Dekumyoy P."/>
            <person name="Varona S."/>
            <person name="Cuesta I."/>
            <person name="Sumanam S."/>
            <person name="Adisakwattana P."/>
            <person name="Gasser R.B."/>
            <person name="Hernandez-Gonzalez A."/>
            <person name="Young N.D."/>
            <person name="Perteguer M.J."/>
        </authorList>
    </citation>
    <scope>NUCLEOTIDE SEQUENCE [LARGE SCALE GENOMIC DNA]</scope>
    <source>
        <strain evidence="16">AL3</strain>
        <tissue evidence="16">Liver</tissue>
    </source>
</reference>
<dbReference type="Proteomes" id="UP001608902">
    <property type="component" value="Unassembled WGS sequence"/>
</dbReference>
<evidence type="ECO:0000256" key="7">
    <source>
        <dbReference type="ARBA" id="ARBA00023125"/>
    </source>
</evidence>
<feature type="domain" description="Replication factor A C-terminal" evidence="14">
    <location>
        <begin position="456"/>
        <end position="601"/>
    </location>
</feature>
<dbReference type="SUPFAM" id="SSF50249">
    <property type="entry name" value="Nucleic acid-binding proteins"/>
    <property type="match status" value="4"/>
</dbReference>
<keyword evidence="8 11" id="KW-0539">Nucleus</keyword>
<feature type="domain" description="Replication protein A OB" evidence="15">
    <location>
        <begin position="306"/>
        <end position="397"/>
    </location>
</feature>
<evidence type="ECO:0000259" key="12">
    <source>
        <dbReference type="Pfam" id="PF01336"/>
    </source>
</evidence>
<evidence type="ECO:0000256" key="6">
    <source>
        <dbReference type="ARBA" id="ARBA00022833"/>
    </source>
</evidence>
<dbReference type="Pfam" id="PF01336">
    <property type="entry name" value="tRNA_anti-codon"/>
    <property type="match status" value="1"/>
</dbReference>
<dbReference type="Pfam" id="PF08646">
    <property type="entry name" value="Rep_fac-A_C"/>
    <property type="match status" value="1"/>
</dbReference>
<keyword evidence="6 11" id="KW-0862">Zinc</keyword>
<dbReference type="Gene3D" id="2.40.50.140">
    <property type="entry name" value="Nucleic acid-binding proteins"/>
    <property type="match status" value="4"/>
</dbReference>
<dbReference type="NCBIfam" id="TIGR00617">
    <property type="entry name" value="rpa1"/>
    <property type="match status" value="1"/>
</dbReference>
<dbReference type="GO" id="GO:0006260">
    <property type="term" value="P:DNA replication"/>
    <property type="evidence" value="ECO:0007669"/>
    <property type="project" value="UniProtKB-KW"/>
</dbReference>
<evidence type="ECO:0000313" key="16">
    <source>
        <dbReference type="EMBL" id="MFH4975641.1"/>
    </source>
</evidence>
<keyword evidence="3 11" id="KW-0235">DNA replication</keyword>
<dbReference type="FunFam" id="2.40.50.140:FF:000090">
    <property type="entry name" value="Replication protein A subunit"/>
    <property type="match status" value="1"/>
</dbReference>
<dbReference type="PANTHER" id="PTHR47165:SF4">
    <property type="entry name" value="OS03G0429900 PROTEIN"/>
    <property type="match status" value="1"/>
</dbReference>
<evidence type="ECO:0000256" key="8">
    <source>
        <dbReference type="ARBA" id="ARBA00023242"/>
    </source>
</evidence>
<dbReference type="InterPro" id="IPR004365">
    <property type="entry name" value="NA-bd_OB_tRNA"/>
</dbReference>
<dbReference type="GO" id="GO:0008270">
    <property type="term" value="F:zinc ion binding"/>
    <property type="evidence" value="ECO:0007669"/>
    <property type="project" value="UniProtKB-KW"/>
</dbReference>
<evidence type="ECO:0000313" key="17">
    <source>
        <dbReference type="Proteomes" id="UP001608902"/>
    </source>
</evidence>
<dbReference type="InterPro" id="IPR007199">
    <property type="entry name" value="Rep_factor-A_N"/>
</dbReference>